<feature type="transmembrane region" description="Helical" evidence="3">
    <location>
        <begin position="12"/>
        <end position="35"/>
    </location>
</feature>
<keyword evidence="3" id="KW-0472">Membrane</keyword>
<organism evidence="4 5">
    <name type="scientific">Rhinocladiella mackenziei CBS 650.93</name>
    <dbReference type="NCBI Taxonomy" id="1442369"/>
    <lineage>
        <taxon>Eukaryota</taxon>
        <taxon>Fungi</taxon>
        <taxon>Dikarya</taxon>
        <taxon>Ascomycota</taxon>
        <taxon>Pezizomycotina</taxon>
        <taxon>Eurotiomycetes</taxon>
        <taxon>Chaetothyriomycetidae</taxon>
        <taxon>Chaetothyriales</taxon>
        <taxon>Herpotrichiellaceae</taxon>
        <taxon>Rhinocladiella</taxon>
    </lineage>
</organism>
<dbReference type="PANTHER" id="PTHR33365">
    <property type="entry name" value="YALI0B05434P"/>
    <property type="match status" value="1"/>
</dbReference>
<keyword evidence="3" id="KW-1133">Transmembrane helix</keyword>
<evidence type="ECO:0000313" key="5">
    <source>
        <dbReference type="Proteomes" id="UP000053617"/>
    </source>
</evidence>
<sequence>MVSTIKRRYGPTTIIPSSLPWAVIIILVVTMLYNFSLKPTVDSSLAIWSPANGVVEYELRLFDGSTPSSRSKYQGEPNEERNRLWLELYEYVGISQISKADADKLVDKTSPIPGNEENYFIQLDVFHQLHCLNTIRMAFWPQHFNLTFYLGENEGERLEHIGT</sequence>
<dbReference type="EMBL" id="KN847481">
    <property type="protein sequence ID" value="KIX01721.1"/>
    <property type="molecule type" value="Genomic_DNA"/>
</dbReference>
<evidence type="ECO:0000256" key="3">
    <source>
        <dbReference type="SAM" id="Phobius"/>
    </source>
</evidence>
<comment type="similarity">
    <text evidence="2">Belongs to the ustYa family.</text>
</comment>
<dbReference type="PANTHER" id="PTHR33365:SF4">
    <property type="entry name" value="CYCLOCHLOROTINE BIOSYNTHESIS PROTEIN O"/>
    <property type="match status" value="1"/>
</dbReference>
<reference evidence="4 5" key="1">
    <citation type="submission" date="2015-01" db="EMBL/GenBank/DDBJ databases">
        <title>The Genome Sequence of Rhinocladiella mackenzie CBS 650.93.</title>
        <authorList>
            <consortium name="The Broad Institute Genomics Platform"/>
            <person name="Cuomo C."/>
            <person name="de Hoog S."/>
            <person name="Gorbushina A."/>
            <person name="Stielow B."/>
            <person name="Teixiera M."/>
            <person name="Abouelleil A."/>
            <person name="Chapman S.B."/>
            <person name="Priest M."/>
            <person name="Young S.K."/>
            <person name="Wortman J."/>
            <person name="Nusbaum C."/>
            <person name="Birren B."/>
        </authorList>
    </citation>
    <scope>NUCLEOTIDE SEQUENCE [LARGE SCALE GENOMIC DNA]</scope>
    <source>
        <strain evidence="4 5">CBS 650.93</strain>
    </source>
</reference>
<dbReference type="OrthoDB" id="3687641at2759"/>
<dbReference type="VEuPathDB" id="FungiDB:Z518_09447"/>
<proteinExistence type="inferred from homology"/>
<evidence type="ECO:0000256" key="1">
    <source>
        <dbReference type="ARBA" id="ARBA00004685"/>
    </source>
</evidence>
<dbReference type="STRING" id="1442369.A0A0D2IEN6"/>
<keyword evidence="5" id="KW-1185">Reference proteome</keyword>
<dbReference type="Proteomes" id="UP000053617">
    <property type="component" value="Unassembled WGS sequence"/>
</dbReference>
<comment type="pathway">
    <text evidence="1">Mycotoxin biosynthesis.</text>
</comment>
<dbReference type="InterPro" id="IPR021765">
    <property type="entry name" value="UstYa-like"/>
</dbReference>
<dbReference type="GeneID" id="25297518"/>
<dbReference type="Pfam" id="PF11807">
    <property type="entry name" value="UstYa"/>
    <property type="match status" value="1"/>
</dbReference>
<gene>
    <name evidence="4" type="ORF">Z518_09447</name>
</gene>
<dbReference type="AlphaFoldDB" id="A0A0D2IEN6"/>
<evidence type="ECO:0000313" key="4">
    <source>
        <dbReference type="EMBL" id="KIX01721.1"/>
    </source>
</evidence>
<evidence type="ECO:0000256" key="2">
    <source>
        <dbReference type="ARBA" id="ARBA00035112"/>
    </source>
</evidence>
<dbReference type="RefSeq" id="XP_013268857.1">
    <property type="nucleotide sequence ID" value="XM_013413403.1"/>
</dbReference>
<accession>A0A0D2IEN6</accession>
<keyword evidence="3" id="KW-0812">Transmembrane</keyword>
<protein>
    <submittedName>
        <fullName evidence="4">Uncharacterized protein</fullName>
    </submittedName>
</protein>
<name>A0A0D2IEN6_9EURO</name>
<dbReference type="HOGENOM" id="CLU_1627999_0_0_1"/>
<dbReference type="GO" id="GO:0043386">
    <property type="term" value="P:mycotoxin biosynthetic process"/>
    <property type="evidence" value="ECO:0007669"/>
    <property type="project" value="InterPro"/>
</dbReference>